<dbReference type="EMBL" id="MZGX01000028">
    <property type="protein sequence ID" value="OPX42465.1"/>
    <property type="molecule type" value="Genomic_DNA"/>
</dbReference>
<evidence type="ECO:0000313" key="2">
    <source>
        <dbReference type="EMBL" id="OPX42465.1"/>
    </source>
</evidence>
<evidence type="ECO:0000313" key="1">
    <source>
        <dbReference type="EMBL" id="OPX42454.1"/>
    </source>
</evidence>
<keyword evidence="3" id="KW-1185">Reference proteome</keyword>
<dbReference type="EMBL" id="MZGX01000028">
    <property type="protein sequence ID" value="OPX42454.1"/>
    <property type="molecule type" value="Genomic_DNA"/>
</dbReference>
<evidence type="ECO:0000313" key="3">
    <source>
        <dbReference type="Proteomes" id="UP000191554"/>
    </source>
</evidence>
<dbReference type="AlphaFoldDB" id="A0A1V4SG58"/>
<dbReference type="Proteomes" id="UP000191554">
    <property type="component" value="Unassembled WGS sequence"/>
</dbReference>
<name>A0A1V4SG58_RUMHU</name>
<gene>
    <name evidence="1" type="ORF">CLHUN_35790</name>
    <name evidence="2" type="ORF">CLHUN_35900</name>
</gene>
<organism evidence="2 3">
    <name type="scientific">Ruminiclostridium hungatei</name>
    <name type="common">Clostridium hungatei</name>
    <dbReference type="NCBI Taxonomy" id="48256"/>
    <lineage>
        <taxon>Bacteria</taxon>
        <taxon>Bacillati</taxon>
        <taxon>Bacillota</taxon>
        <taxon>Clostridia</taxon>
        <taxon>Eubacteriales</taxon>
        <taxon>Oscillospiraceae</taxon>
        <taxon>Ruminiclostridium</taxon>
    </lineage>
</organism>
<accession>A0A1V4SG58</accession>
<proteinExistence type="predicted"/>
<sequence>MQRAYRHFIRPTKKCAVKKVYTAKFDQDELDILIKLLEFSQMEILRTFKKFSESDFDLKEIYWNYRYNSNLLRKKLQSLKD</sequence>
<protein>
    <submittedName>
        <fullName evidence="2">Uncharacterized protein</fullName>
    </submittedName>
</protein>
<reference evidence="2 3" key="1">
    <citation type="submission" date="2017-03" db="EMBL/GenBank/DDBJ databases">
        <title>Genome sequence of Clostridium hungatei DSM 14427.</title>
        <authorList>
            <person name="Poehlein A."/>
            <person name="Daniel R."/>
        </authorList>
    </citation>
    <scope>NUCLEOTIDE SEQUENCE [LARGE SCALE GENOMIC DNA]</scope>
    <source>
        <strain evidence="2 3">DSM 14427</strain>
    </source>
</reference>
<comment type="caution">
    <text evidence="2">The sequence shown here is derived from an EMBL/GenBank/DDBJ whole genome shotgun (WGS) entry which is preliminary data.</text>
</comment>